<comment type="caution">
    <text evidence="2">The sequence shown here is derived from an EMBL/GenBank/DDBJ whole genome shotgun (WGS) entry which is preliminary data.</text>
</comment>
<keyword evidence="1" id="KW-1133">Transmembrane helix</keyword>
<dbReference type="EMBL" id="BART01031337">
    <property type="protein sequence ID" value="GAH13266.1"/>
    <property type="molecule type" value="Genomic_DNA"/>
</dbReference>
<gene>
    <name evidence="2" type="ORF">S01H4_54449</name>
</gene>
<proteinExistence type="predicted"/>
<organism evidence="2">
    <name type="scientific">marine sediment metagenome</name>
    <dbReference type="NCBI Taxonomy" id="412755"/>
    <lineage>
        <taxon>unclassified sequences</taxon>
        <taxon>metagenomes</taxon>
        <taxon>ecological metagenomes</taxon>
    </lineage>
</organism>
<feature type="non-terminal residue" evidence="2">
    <location>
        <position position="1"/>
    </location>
</feature>
<feature type="non-terminal residue" evidence="2">
    <location>
        <position position="256"/>
    </location>
</feature>
<keyword evidence="1" id="KW-0472">Membrane</keyword>
<evidence type="ECO:0000256" key="1">
    <source>
        <dbReference type="SAM" id="Phobius"/>
    </source>
</evidence>
<evidence type="ECO:0008006" key="3">
    <source>
        <dbReference type="Google" id="ProtNLM"/>
    </source>
</evidence>
<protein>
    <recommendedName>
        <fullName evidence="3">Phage tail tape measure protein</fullName>
    </recommendedName>
</protein>
<feature type="transmembrane region" description="Helical" evidence="1">
    <location>
        <begin position="148"/>
        <end position="174"/>
    </location>
</feature>
<feature type="transmembrane region" description="Helical" evidence="1">
    <location>
        <begin position="113"/>
        <end position="142"/>
    </location>
</feature>
<dbReference type="NCBIfam" id="TIGR01760">
    <property type="entry name" value="tape_meas_TP901"/>
    <property type="match status" value="1"/>
</dbReference>
<sequence length="256" mass="28592">PEVEDPTKRAALAQDIFGRAGTELLPLFAAGKEGLAELRKEAHDLGIVFDQEAANKAAELSDALKRMQEATSGVKMVIADKLIPVLMPLIERVKDIISGVSEWMKTHPELTKVIVVGATAFGVLLMILGSLLLILPGLIAALPMLGMAFHAALGPIGLITLAITALIAIGVLVWKNWDTIKAKSIEIWGKIKDFFVNIWEKIKDVFKEHWKKILYVLFPAYGIYDMVRKNWDDIKAFLSRLNPWDWIKLGWEKLRD</sequence>
<dbReference type="AlphaFoldDB" id="X1CXN4"/>
<name>X1CXN4_9ZZZZ</name>
<reference evidence="2" key="1">
    <citation type="journal article" date="2014" name="Front. Microbiol.">
        <title>High frequency of phylogenetically diverse reductive dehalogenase-homologous genes in deep subseafloor sedimentary metagenomes.</title>
        <authorList>
            <person name="Kawai M."/>
            <person name="Futagami T."/>
            <person name="Toyoda A."/>
            <person name="Takaki Y."/>
            <person name="Nishi S."/>
            <person name="Hori S."/>
            <person name="Arai W."/>
            <person name="Tsubouchi T."/>
            <person name="Morono Y."/>
            <person name="Uchiyama I."/>
            <person name="Ito T."/>
            <person name="Fujiyama A."/>
            <person name="Inagaki F."/>
            <person name="Takami H."/>
        </authorList>
    </citation>
    <scope>NUCLEOTIDE SEQUENCE</scope>
    <source>
        <strain evidence="2">Expedition CK06-06</strain>
    </source>
</reference>
<keyword evidence="1" id="KW-0812">Transmembrane</keyword>
<evidence type="ECO:0000313" key="2">
    <source>
        <dbReference type="EMBL" id="GAH13266.1"/>
    </source>
</evidence>
<accession>X1CXN4</accession>
<dbReference type="InterPro" id="IPR010090">
    <property type="entry name" value="Phage_tape_meas"/>
</dbReference>